<dbReference type="Proteomes" id="UP000268048">
    <property type="component" value="Chromosome"/>
</dbReference>
<dbReference type="GO" id="GO:0034599">
    <property type="term" value="P:cellular response to oxidative stress"/>
    <property type="evidence" value="ECO:0007669"/>
    <property type="project" value="TreeGrafter"/>
</dbReference>
<organism evidence="7 8">
    <name type="scientific">Pseudomonas chlororaphis</name>
    <dbReference type="NCBI Taxonomy" id="587753"/>
    <lineage>
        <taxon>Bacteria</taxon>
        <taxon>Pseudomonadati</taxon>
        <taxon>Pseudomonadota</taxon>
        <taxon>Gammaproteobacteria</taxon>
        <taxon>Pseudomonadales</taxon>
        <taxon>Pseudomonadaceae</taxon>
        <taxon>Pseudomonas</taxon>
    </lineage>
</organism>
<dbReference type="Gene3D" id="3.30.1060.10">
    <property type="entry name" value="Peptide methionine sulphoxide reductase MsrA"/>
    <property type="match status" value="1"/>
</dbReference>
<gene>
    <name evidence="5" type="primary">msrA</name>
    <name evidence="7" type="ORF">C4K04_3862</name>
</gene>
<dbReference type="HAMAP" id="MF_01401">
    <property type="entry name" value="MsrA"/>
    <property type="match status" value="1"/>
</dbReference>
<dbReference type="EC" id="1.8.4.11" evidence="5"/>
<dbReference type="GO" id="GO:0008113">
    <property type="term" value="F:peptide-methionine (S)-S-oxide reductase activity"/>
    <property type="evidence" value="ECO:0007669"/>
    <property type="project" value="UniProtKB-UniRule"/>
</dbReference>
<dbReference type="Pfam" id="PF01625">
    <property type="entry name" value="PMSR"/>
    <property type="match status" value="1"/>
</dbReference>
<comment type="function">
    <text evidence="5">Has an important function as a repair enzyme for proteins that have been inactivated by oxidation. Catalyzes the reversible oxidation-reduction of methionine sulfoxide in proteins to methionine.</text>
</comment>
<evidence type="ECO:0000259" key="6">
    <source>
        <dbReference type="Pfam" id="PF01625"/>
    </source>
</evidence>
<proteinExistence type="inferred from homology"/>
<name>A0A3G7TRM3_9PSED</name>
<feature type="active site" evidence="5">
    <location>
        <position position="20"/>
    </location>
</feature>
<comment type="catalytic activity">
    <reaction evidence="3 5">
        <text>L-methionyl-[protein] + [thioredoxin]-disulfide + H2O = L-methionyl-(S)-S-oxide-[protein] + [thioredoxin]-dithiol</text>
        <dbReference type="Rhea" id="RHEA:14217"/>
        <dbReference type="Rhea" id="RHEA-COMP:10698"/>
        <dbReference type="Rhea" id="RHEA-COMP:10700"/>
        <dbReference type="Rhea" id="RHEA-COMP:12313"/>
        <dbReference type="Rhea" id="RHEA-COMP:12315"/>
        <dbReference type="ChEBI" id="CHEBI:15377"/>
        <dbReference type="ChEBI" id="CHEBI:16044"/>
        <dbReference type="ChEBI" id="CHEBI:29950"/>
        <dbReference type="ChEBI" id="CHEBI:44120"/>
        <dbReference type="ChEBI" id="CHEBI:50058"/>
        <dbReference type="EC" id="1.8.4.11"/>
    </reaction>
</comment>
<dbReference type="SUPFAM" id="SSF55068">
    <property type="entry name" value="Peptide methionine sulfoxide reductase"/>
    <property type="match status" value="1"/>
</dbReference>
<dbReference type="InterPro" id="IPR050162">
    <property type="entry name" value="MsrA_MetSO_reductase"/>
</dbReference>
<evidence type="ECO:0000256" key="1">
    <source>
        <dbReference type="ARBA" id="ARBA00005591"/>
    </source>
</evidence>
<accession>A0A3G7TRM3</accession>
<dbReference type="EMBL" id="CP027753">
    <property type="protein sequence ID" value="AZE49531.1"/>
    <property type="molecule type" value="Genomic_DNA"/>
</dbReference>
<evidence type="ECO:0000256" key="4">
    <source>
        <dbReference type="ARBA" id="ARBA00048782"/>
    </source>
</evidence>
<evidence type="ECO:0000256" key="5">
    <source>
        <dbReference type="HAMAP-Rule" id="MF_01401"/>
    </source>
</evidence>
<dbReference type="GO" id="GO:0005737">
    <property type="term" value="C:cytoplasm"/>
    <property type="evidence" value="ECO:0007669"/>
    <property type="project" value="TreeGrafter"/>
</dbReference>
<dbReference type="PANTHER" id="PTHR42799">
    <property type="entry name" value="MITOCHONDRIAL PEPTIDE METHIONINE SULFOXIDE REDUCTASE"/>
    <property type="match status" value="1"/>
</dbReference>
<keyword evidence="2 5" id="KW-0560">Oxidoreductase</keyword>
<reference evidence="7 8" key="1">
    <citation type="submission" date="2018-03" db="EMBL/GenBank/DDBJ databases">
        <title>Diversity of phytobeneficial traits revealed by whole-genome analysis of worldwide-isolated phenazine-producing Pseudomonas spp.</title>
        <authorList>
            <person name="Biessy A."/>
            <person name="Novinscak A."/>
            <person name="Blom J."/>
            <person name="Leger G."/>
            <person name="Thomashow L.S."/>
            <person name="Cazorla F.M."/>
            <person name="Josic D."/>
            <person name="Filion M."/>
        </authorList>
    </citation>
    <scope>NUCLEOTIDE SEQUENCE [LARGE SCALE GENOMIC DNA]</scope>
    <source>
        <strain evidence="7 8">B25</strain>
    </source>
</reference>
<evidence type="ECO:0000256" key="2">
    <source>
        <dbReference type="ARBA" id="ARBA00023002"/>
    </source>
</evidence>
<protein>
    <recommendedName>
        <fullName evidence="5">Peptide methionine sulfoxide reductase MsrA</fullName>
        <shortName evidence="5">Protein-methionine-S-oxide reductase</shortName>
        <ecNumber evidence="5">1.8.4.11</ecNumber>
    </recommendedName>
    <alternativeName>
        <fullName evidence="5">Peptide-methionine (S)-S-oxide reductase</fullName>
        <shortName evidence="5">Peptide Met(O) reductase</shortName>
    </alternativeName>
</protein>
<evidence type="ECO:0000313" key="7">
    <source>
        <dbReference type="EMBL" id="AZE49531.1"/>
    </source>
</evidence>
<dbReference type="GO" id="GO:0033744">
    <property type="term" value="F:L-methionine:thioredoxin-disulfide S-oxidoreductase activity"/>
    <property type="evidence" value="ECO:0007669"/>
    <property type="project" value="RHEA"/>
</dbReference>
<sequence>MSEERRNMSGIKQATFGAGCFWGAEAAFRALPGVVETRVGYAVEAGDESLRIEVVQVDFDPRVLAYPNLIEHFWGLHDPTSMDRQGEHAGGKYRSAIFYQDGGQAQEARLAKVALQDSGRLGKPVATVVVPLGRFELADEAHQRYLEKNGLSSCHI</sequence>
<dbReference type="AlphaFoldDB" id="A0A3G7TRM3"/>
<dbReference type="InterPro" id="IPR036509">
    <property type="entry name" value="Met_Sox_Rdtase_MsrA_sf"/>
</dbReference>
<comment type="similarity">
    <text evidence="1 5">Belongs to the MsrA Met sulfoxide reductase family.</text>
</comment>
<comment type="catalytic activity">
    <reaction evidence="4 5">
        <text>[thioredoxin]-disulfide + L-methionine + H2O = L-methionine (S)-S-oxide + [thioredoxin]-dithiol</text>
        <dbReference type="Rhea" id="RHEA:19993"/>
        <dbReference type="Rhea" id="RHEA-COMP:10698"/>
        <dbReference type="Rhea" id="RHEA-COMP:10700"/>
        <dbReference type="ChEBI" id="CHEBI:15377"/>
        <dbReference type="ChEBI" id="CHEBI:29950"/>
        <dbReference type="ChEBI" id="CHEBI:50058"/>
        <dbReference type="ChEBI" id="CHEBI:57844"/>
        <dbReference type="ChEBI" id="CHEBI:58772"/>
        <dbReference type="EC" id="1.8.4.11"/>
    </reaction>
</comment>
<evidence type="ECO:0000256" key="3">
    <source>
        <dbReference type="ARBA" id="ARBA00047806"/>
    </source>
</evidence>
<feature type="domain" description="Peptide methionine sulphoxide reductase MsrA" evidence="6">
    <location>
        <begin position="13"/>
        <end position="155"/>
    </location>
</feature>
<dbReference type="NCBIfam" id="TIGR00401">
    <property type="entry name" value="msrA"/>
    <property type="match status" value="1"/>
</dbReference>
<dbReference type="InterPro" id="IPR002569">
    <property type="entry name" value="Met_Sox_Rdtase_MsrA_dom"/>
</dbReference>
<evidence type="ECO:0000313" key="8">
    <source>
        <dbReference type="Proteomes" id="UP000268048"/>
    </source>
</evidence>
<dbReference type="PANTHER" id="PTHR42799:SF2">
    <property type="entry name" value="MITOCHONDRIAL PEPTIDE METHIONINE SULFOXIDE REDUCTASE"/>
    <property type="match status" value="1"/>
</dbReference>